<reference evidence="2" key="1">
    <citation type="submission" date="2022-09" db="EMBL/GenBank/DDBJ databases">
        <title>The genome sequence of Tsuneonella sp. YG55.</title>
        <authorList>
            <person name="Liu Y."/>
        </authorList>
    </citation>
    <scope>NUCLEOTIDE SEQUENCE</scope>
    <source>
        <strain evidence="2">YG55</strain>
    </source>
</reference>
<comment type="caution">
    <text evidence="2">The sequence shown here is derived from an EMBL/GenBank/DDBJ whole genome shotgun (WGS) entry which is preliminary data.</text>
</comment>
<dbReference type="GO" id="GO:0016757">
    <property type="term" value="F:glycosyltransferase activity"/>
    <property type="evidence" value="ECO:0007669"/>
    <property type="project" value="TreeGrafter"/>
</dbReference>
<dbReference type="AlphaFoldDB" id="A0A9X2VZC5"/>
<dbReference type="RefSeq" id="WP_259960546.1">
    <property type="nucleotide sequence ID" value="NZ_JAOAMV010000001.1"/>
</dbReference>
<sequence>MFIDGLGSGGAQKQFVSLAAGLSGRGHRVTVVVYNDLDHFAPELKKVGINIVRLAKPFRWSPKPILELARLYRRMDADAVVAFLRSPAAKAEMARILDPQMRVVVAERSIYDDGPLPLGLRLTQSMHRLAEYVTVNSRCQHLRMQEQLPSLAKRLVTINNAVNLPPDAVEISEAIVDAPRVLAISSLMPYKNSVLLAHALAHLRDAFGIEAKVSWLGETFGHMKDYGAYRETCAAIAVLGLADQWTWLGVRGDVDDVIARHDVLVHPSGIEGMSNAVTEAMAMGLPVIAGRISDHPDIIENTGAGLLFPTFDAESIAETIALFCRMDRASRQAMGDAGRRTIAERFTEDGLVDRYERVLDAAIDGTPLRLDSATNPAEGRPCAV</sequence>
<proteinExistence type="predicted"/>
<organism evidence="2 3">
    <name type="scientific">Tsuneonella litorea</name>
    <dbReference type="NCBI Taxonomy" id="2976475"/>
    <lineage>
        <taxon>Bacteria</taxon>
        <taxon>Pseudomonadati</taxon>
        <taxon>Pseudomonadota</taxon>
        <taxon>Alphaproteobacteria</taxon>
        <taxon>Sphingomonadales</taxon>
        <taxon>Erythrobacteraceae</taxon>
        <taxon>Tsuneonella</taxon>
    </lineage>
</organism>
<dbReference type="Pfam" id="PF13439">
    <property type="entry name" value="Glyco_transf_4"/>
    <property type="match status" value="1"/>
</dbReference>
<evidence type="ECO:0000313" key="3">
    <source>
        <dbReference type="Proteomes" id="UP001142648"/>
    </source>
</evidence>
<name>A0A9X2VZC5_9SPHN</name>
<protein>
    <submittedName>
        <fullName evidence="2">Glycosyltransferase family 4 protein</fullName>
    </submittedName>
</protein>
<keyword evidence="3" id="KW-1185">Reference proteome</keyword>
<dbReference type="CDD" id="cd03801">
    <property type="entry name" value="GT4_PimA-like"/>
    <property type="match status" value="1"/>
</dbReference>
<dbReference type="PANTHER" id="PTHR12526">
    <property type="entry name" value="GLYCOSYLTRANSFERASE"/>
    <property type="match status" value="1"/>
</dbReference>
<accession>A0A9X2VZC5</accession>
<dbReference type="Proteomes" id="UP001142648">
    <property type="component" value="Unassembled WGS sequence"/>
</dbReference>
<gene>
    <name evidence="2" type="ORF">N0B51_02205</name>
</gene>
<dbReference type="Gene3D" id="3.40.50.2000">
    <property type="entry name" value="Glycogen Phosphorylase B"/>
    <property type="match status" value="2"/>
</dbReference>
<dbReference type="SUPFAM" id="SSF53756">
    <property type="entry name" value="UDP-Glycosyltransferase/glycogen phosphorylase"/>
    <property type="match status" value="1"/>
</dbReference>
<feature type="domain" description="Glycosyltransferase subfamily 4-like N-terminal" evidence="1">
    <location>
        <begin position="9"/>
        <end position="164"/>
    </location>
</feature>
<evidence type="ECO:0000313" key="2">
    <source>
        <dbReference type="EMBL" id="MCT2557788.1"/>
    </source>
</evidence>
<dbReference type="Pfam" id="PF13692">
    <property type="entry name" value="Glyco_trans_1_4"/>
    <property type="match status" value="1"/>
</dbReference>
<dbReference type="PANTHER" id="PTHR12526:SF636">
    <property type="entry name" value="BLL3647 PROTEIN"/>
    <property type="match status" value="1"/>
</dbReference>
<evidence type="ECO:0000259" key="1">
    <source>
        <dbReference type="Pfam" id="PF13439"/>
    </source>
</evidence>
<dbReference type="InterPro" id="IPR028098">
    <property type="entry name" value="Glyco_trans_4-like_N"/>
</dbReference>
<dbReference type="EMBL" id="JAOAMV010000001">
    <property type="protein sequence ID" value="MCT2557788.1"/>
    <property type="molecule type" value="Genomic_DNA"/>
</dbReference>